<dbReference type="EMBL" id="CP042469">
    <property type="protein sequence ID" value="QOX63548.1"/>
    <property type="molecule type" value="Genomic_DNA"/>
</dbReference>
<keyword evidence="2" id="KW-1185">Reference proteome</keyword>
<organism evidence="1 2">
    <name type="scientific">Anoxybacterium hadale</name>
    <dbReference type="NCBI Taxonomy" id="3408580"/>
    <lineage>
        <taxon>Bacteria</taxon>
        <taxon>Bacillati</taxon>
        <taxon>Bacillota</taxon>
        <taxon>Clostridia</taxon>
        <taxon>Peptostreptococcales</taxon>
        <taxon>Anaerovoracaceae</taxon>
        <taxon>Anoxybacterium</taxon>
    </lineage>
</organism>
<gene>
    <name evidence="1" type="primary">ftsZ</name>
    <name evidence="1" type="ORF">FRZ06_09385</name>
</gene>
<evidence type="ECO:0000313" key="1">
    <source>
        <dbReference type="EMBL" id="QOX63548.1"/>
    </source>
</evidence>
<keyword evidence="1" id="KW-0131">Cell cycle</keyword>
<protein>
    <submittedName>
        <fullName evidence="1">Cell division protein FtsZ</fullName>
    </submittedName>
</protein>
<reference evidence="1" key="1">
    <citation type="submission" date="2019-08" db="EMBL/GenBank/DDBJ databases">
        <title>Genome sequence of Clostridiales bacterium MT110.</title>
        <authorList>
            <person name="Cao J."/>
        </authorList>
    </citation>
    <scope>NUCLEOTIDE SEQUENCE</scope>
    <source>
        <strain evidence="1">MT110</strain>
    </source>
</reference>
<proteinExistence type="predicted"/>
<evidence type="ECO:0000313" key="2">
    <source>
        <dbReference type="Proteomes" id="UP000594014"/>
    </source>
</evidence>
<sequence>MLHFEVNEQSTAQIKVIGVGGGGSNAVNRMIETGLNGVRFMAINTDKQALAGSKAETKLQIGEKLTKGLGAGANPEVGQKAAEENLDDLTKFISGSDMVFITAGMGGGTGTGAAPIIAKAAKDLGILTVGVVTKPFTFEGKKRRDHADLGIKFLKKYVDSLVVVPNDKLLQIAEKNTSMLEAFKMADEVLKQGVQGISDLIAEAGLINLDFADVKTVMSDRGIAHMGVGRGTGETRVADAVKAAIESPLLETSINGAKAILLNIMGGYDLGMLEVNEAADQIEKAADKDAIVIFGASVKEEMKDEIIITVIATGFEDRPADILSPSRDKAEAHAAEEDGAGNTSGEDADNHPKDDIFQSKVTGAFDIPSFLSKDKMGSF</sequence>
<accession>A0ACD1AAE8</accession>
<dbReference type="Proteomes" id="UP000594014">
    <property type="component" value="Chromosome"/>
</dbReference>
<keyword evidence="1" id="KW-0132">Cell division</keyword>
<name>A0ACD1AAE8_9FIRM</name>